<evidence type="ECO:0000256" key="2">
    <source>
        <dbReference type="SAM" id="SignalP"/>
    </source>
</evidence>
<reference evidence="3" key="2">
    <citation type="journal article" date="2024" name="Environ. Microbiol.">
        <title>Genome analysis and description of Tunturibacter gen. nov. expands the diversity of Terriglobia in tundra soils.</title>
        <authorList>
            <person name="Messyasz A."/>
            <person name="Mannisto M.K."/>
            <person name="Kerkhof L.J."/>
            <person name="Haggblom M.M."/>
        </authorList>
    </citation>
    <scope>NUCLEOTIDE SEQUENCE</scope>
    <source>
        <strain evidence="3">X5P6</strain>
    </source>
</reference>
<feature type="signal peptide" evidence="2">
    <location>
        <begin position="1"/>
        <end position="24"/>
    </location>
</feature>
<dbReference type="KEGG" id="tpsc:RBB77_10050"/>
<feature type="compositionally biased region" description="Pro residues" evidence="1">
    <location>
        <begin position="34"/>
        <end position="49"/>
    </location>
</feature>
<name>A0AAU7ZWB8_9BACT</name>
<accession>A0AAU7ZWB8</accession>
<dbReference type="AlphaFoldDB" id="A0AAU7ZWB8"/>
<dbReference type="RefSeq" id="WP_353067046.1">
    <property type="nucleotide sequence ID" value="NZ_CP132942.1"/>
</dbReference>
<dbReference type="EMBL" id="CP132942">
    <property type="protein sequence ID" value="XCB35213.1"/>
    <property type="molecule type" value="Genomic_DNA"/>
</dbReference>
<reference evidence="3" key="1">
    <citation type="submission" date="2023-08" db="EMBL/GenBank/DDBJ databases">
        <authorList>
            <person name="Messyasz A."/>
            <person name="Mannisto M.K."/>
            <person name="Kerkhof L.J."/>
            <person name="Haggblom M."/>
        </authorList>
    </citation>
    <scope>NUCLEOTIDE SEQUENCE</scope>
    <source>
        <strain evidence="3">X5P6</strain>
    </source>
</reference>
<evidence type="ECO:0000313" key="3">
    <source>
        <dbReference type="EMBL" id="XCB35213.1"/>
    </source>
</evidence>
<keyword evidence="2" id="KW-0732">Signal</keyword>
<evidence type="ECO:0000256" key="1">
    <source>
        <dbReference type="SAM" id="MobiDB-lite"/>
    </source>
</evidence>
<proteinExistence type="predicted"/>
<gene>
    <name evidence="3" type="ORF">RBB77_10050</name>
</gene>
<sequence length="224" mass="24323">MKSRLITSYTTVALLTALATIASAAQTKSSGSEPVPPLLRPKPPAIEPTMPPAHPFHDSRYGVTFTVPAAWDLTRKDAEVSTFNLDARSIARTTQLRAVASIDFNPHPNSTFSGALFYFSVTPHLTPAECSAQATVREPRTASTAQIGGLAFTHGYDEHGGICTESRDEIYTTPHNNSCYRFDAVINTFCGGDVSGVQDITPHELDAVRMRMQKILDSVHFDAN</sequence>
<protein>
    <submittedName>
        <fullName evidence="3">Uncharacterized protein</fullName>
    </submittedName>
</protein>
<feature type="chain" id="PRO_5043986434" evidence="2">
    <location>
        <begin position="25"/>
        <end position="224"/>
    </location>
</feature>
<feature type="region of interest" description="Disordered" evidence="1">
    <location>
        <begin position="26"/>
        <end position="49"/>
    </location>
</feature>
<organism evidence="3">
    <name type="scientific">Tunturiibacter psychrotolerans</name>
    <dbReference type="NCBI Taxonomy" id="3069686"/>
    <lineage>
        <taxon>Bacteria</taxon>
        <taxon>Pseudomonadati</taxon>
        <taxon>Acidobacteriota</taxon>
        <taxon>Terriglobia</taxon>
        <taxon>Terriglobales</taxon>
        <taxon>Acidobacteriaceae</taxon>
        <taxon>Tunturiibacter</taxon>
    </lineage>
</organism>